<protein>
    <recommendedName>
        <fullName evidence="3">WYL domain-containing protein</fullName>
    </recommendedName>
</protein>
<reference evidence="1 2" key="1">
    <citation type="submission" date="2018-01" db="EMBL/GenBank/DDBJ databases">
        <title>Whole genome sequencing of Histamine producing bacteria.</title>
        <authorList>
            <person name="Butler K."/>
        </authorList>
    </citation>
    <scope>NUCLEOTIDE SEQUENCE [LARGE SCALE GENOMIC DNA]</scope>
    <source>
        <strain evidence="1 2">FS-7.2</strain>
    </source>
</reference>
<evidence type="ECO:0000313" key="1">
    <source>
        <dbReference type="EMBL" id="PSU99264.1"/>
    </source>
</evidence>
<dbReference type="EMBL" id="PYNF01000006">
    <property type="protein sequence ID" value="PSU99264.1"/>
    <property type="molecule type" value="Genomic_DNA"/>
</dbReference>
<gene>
    <name evidence="1" type="ORF">C9J27_09890</name>
</gene>
<name>A0A2T3KIZ1_9GAMM</name>
<evidence type="ECO:0008006" key="3">
    <source>
        <dbReference type="Google" id="ProtNLM"/>
    </source>
</evidence>
<organism evidence="1 2">
    <name type="scientific">Photobacterium kishitanii</name>
    <dbReference type="NCBI Taxonomy" id="318456"/>
    <lineage>
        <taxon>Bacteria</taxon>
        <taxon>Pseudomonadati</taxon>
        <taxon>Pseudomonadota</taxon>
        <taxon>Gammaproteobacteria</taxon>
        <taxon>Vibrionales</taxon>
        <taxon>Vibrionaceae</taxon>
        <taxon>Photobacterium</taxon>
    </lineage>
</organism>
<dbReference type="AlphaFoldDB" id="A0A2T3KIZ1"/>
<comment type="caution">
    <text evidence="1">The sequence shown here is derived from an EMBL/GenBank/DDBJ whole genome shotgun (WGS) entry which is preliminary data.</text>
</comment>
<accession>A0A2T3KIZ1</accession>
<dbReference type="Proteomes" id="UP000241426">
    <property type="component" value="Unassembled WGS sequence"/>
</dbReference>
<proteinExistence type="predicted"/>
<sequence length="251" mass="29099">MAKKVKPTTREHISLALELYNRIPQGRKVTAQMLQEELRQSGIERDIRTIQRNLDLIVTYFNVDKDTRDKPYGYSRHLQSKFVLGPREHIILGLAESYLRSVLPQALSAVIDSTFIQIQTLTLSTFIPFHISSKVHVGIDLHTQMQCPQFNSVFERICLALAYQRVITIEDKYFTRQSNIRPLGLVLADAELYLIYQQQGEKHIAVNHIHAIEVSTFTFDYPSNFNLKDYKLLFLKDENNENLPYSSQLTI</sequence>
<evidence type="ECO:0000313" key="2">
    <source>
        <dbReference type="Proteomes" id="UP000241426"/>
    </source>
</evidence>
<dbReference type="RefSeq" id="WP_107289591.1">
    <property type="nucleotide sequence ID" value="NZ_PYNF01000006.1"/>
</dbReference>